<name>A0ABR1F9J8_9ASCO</name>
<keyword evidence="7" id="KW-1185">Reference proteome</keyword>
<dbReference type="InterPro" id="IPR032098">
    <property type="entry name" value="Acyltransf_C"/>
</dbReference>
<dbReference type="EMBL" id="JBBJBU010000003">
    <property type="protein sequence ID" value="KAK7206432.1"/>
    <property type="molecule type" value="Genomic_DNA"/>
</dbReference>
<comment type="caution">
    <text evidence="6">The sequence shown here is derived from an EMBL/GenBank/DDBJ whole genome shotgun (WGS) entry which is preliminary data.</text>
</comment>
<organism evidence="6 7">
    <name type="scientific">Myxozyma melibiosi</name>
    <dbReference type="NCBI Taxonomy" id="54550"/>
    <lineage>
        <taxon>Eukaryota</taxon>
        <taxon>Fungi</taxon>
        <taxon>Dikarya</taxon>
        <taxon>Ascomycota</taxon>
        <taxon>Saccharomycotina</taxon>
        <taxon>Lipomycetes</taxon>
        <taxon>Lipomycetales</taxon>
        <taxon>Lipomycetaceae</taxon>
        <taxon>Myxozyma</taxon>
    </lineage>
</organism>
<dbReference type="Proteomes" id="UP001498771">
    <property type="component" value="Unassembled WGS sequence"/>
</dbReference>
<evidence type="ECO:0000256" key="3">
    <source>
        <dbReference type="ARBA" id="ARBA00023315"/>
    </source>
</evidence>
<accession>A0ABR1F9J8</accession>
<evidence type="ECO:0000313" key="6">
    <source>
        <dbReference type="EMBL" id="KAK7206432.1"/>
    </source>
</evidence>
<evidence type="ECO:0000256" key="2">
    <source>
        <dbReference type="ARBA" id="ARBA00022679"/>
    </source>
</evidence>
<evidence type="ECO:0000256" key="1">
    <source>
        <dbReference type="ARBA" id="ARBA00008655"/>
    </source>
</evidence>
<keyword evidence="4" id="KW-0812">Transmembrane</keyword>
<proteinExistence type="inferred from homology"/>
<keyword evidence="4" id="KW-1133">Transmembrane helix</keyword>
<dbReference type="RefSeq" id="XP_064769465.1">
    <property type="nucleotide sequence ID" value="XM_064909596.1"/>
</dbReference>
<feature type="domain" description="Acyltransferase C-terminal" evidence="5">
    <location>
        <begin position="308"/>
        <end position="344"/>
    </location>
</feature>
<dbReference type="PANTHER" id="PTHR10983">
    <property type="entry name" value="1-ACYLGLYCEROL-3-PHOSPHATE ACYLTRANSFERASE-RELATED"/>
    <property type="match status" value="1"/>
</dbReference>
<evidence type="ECO:0000256" key="4">
    <source>
        <dbReference type="SAM" id="Phobius"/>
    </source>
</evidence>
<keyword evidence="2" id="KW-0808">Transferase</keyword>
<evidence type="ECO:0000259" key="5">
    <source>
        <dbReference type="Pfam" id="PF16076"/>
    </source>
</evidence>
<keyword evidence="3" id="KW-0012">Acyltransferase</keyword>
<gene>
    <name evidence="6" type="ORF">BZA70DRAFT_135650</name>
</gene>
<sequence length="379" mass="43194">MGLHFAKFYTKSILLILSALIDVALSNVALVFLKWTETRWPAQSDLLRTAVSASLWGYLLYIVQVIKKVNISFSGDLVSAESSALFICTTPTFVFRTTITDSVSLGNHKSTLDYIILYALSSYHGVPGRMRFLNWRSMFSIPSLDWLFASLWVSQNWTLDSEEEKEELFRPLANGLHWTAVFPESIRYTPEVAFEHKRYCVLNGLPVLHHCLYPRFEAFVPILQYLIEQERIECVYSATLFYEKTDQDNEPVSSIATSSASAVTAPSTTRRNSPAVHLLDSPGSESTSKIDIAPTLRDVLLGRTDCWNFHMHIEKVAIDQIPTDPHSIERWLERLWVKKDRFLSIIEQKGMSYKGLGFVYYLGDECVVNDSSTQMSTQM</sequence>
<dbReference type="GeneID" id="90035108"/>
<dbReference type="Pfam" id="PF16076">
    <property type="entry name" value="Acyltransf_C"/>
    <property type="match status" value="1"/>
</dbReference>
<protein>
    <recommendedName>
        <fullName evidence="5">Acyltransferase C-terminal domain-containing protein</fullName>
    </recommendedName>
</protein>
<keyword evidence="4" id="KW-0472">Membrane</keyword>
<dbReference type="PANTHER" id="PTHR10983:SF16">
    <property type="entry name" value="LYSOCARDIOLIPIN ACYLTRANSFERASE 1"/>
    <property type="match status" value="1"/>
</dbReference>
<evidence type="ECO:0000313" key="7">
    <source>
        <dbReference type="Proteomes" id="UP001498771"/>
    </source>
</evidence>
<reference evidence="6 7" key="1">
    <citation type="submission" date="2024-03" db="EMBL/GenBank/DDBJ databases">
        <title>Genome-scale model development and genomic sequencing of the oleaginous clade Lipomyces.</title>
        <authorList>
            <consortium name="Lawrence Berkeley National Laboratory"/>
            <person name="Czajka J.J."/>
            <person name="Han Y."/>
            <person name="Kim J."/>
            <person name="Mondo S.J."/>
            <person name="Hofstad B.A."/>
            <person name="Robles A."/>
            <person name="Haridas S."/>
            <person name="Riley R."/>
            <person name="LaButti K."/>
            <person name="Pangilinan J."/>
            <person name="Andreopoulos W."/>
            <person name="Lipzen A."/>
            <person name="Yan J."/>
            <person name="Wang M."/>
            <person name="Ng V."/>
            <person name="Grigoriev I.V."/>
            <person name="Spatafora J.W."/>
            <person name="Magnuson J.K."/>
            <person name="Baker S.E."/>
            <person name="Pomraning K.R."/>
        </authorList>
    </citation>
    <scope>NUCLEOTIDE SEQUENCE [LARGE SCALE GENOMIC DNA]</scope>
    <source>
        <strain evidence="6 7">Phaff 52-87</strain>
    </source>
</reference>
<feature type="transmembrane region" description="Helical" evidence="4">
    <location>
        <begin position="12"/>
        <end position="33"/>
    </location>
</feature>
<comment type="similarity">
    <text evidence="1">Belongs to the 1-acyl-sn-glycerol-3-phosphate acyltransferase family.</text>
</comment>